<dbReference type="GO" id="GO:0009294">
    <property type="term" value="P:DNA-mediated transformation"/>
    <property type="evidence" value="ECO:0007669"/>
    <property type="project" value="InterPro"/>
</dbReference>
<proteinExistence type="inferred from homology"/>
<evidence type="ECO:0000259" key="2">
    <source>
        <dbReference type="Pfam" id="PF02481"/>
    </source>
</evidence>
<dbReference type="NCBIfam" id="TIGR00732">
    <property type="entry name" value="dprA"/>
    <property type="match status" value="1"/>
</dbReference>
<dbReference type="InterPro" id="IPR003488">
    <property type="entry name" value="DprA"/>
</dbReference>
<dbReference type="AlphaFoldDB" id="A0A2H0UJF6"/>
<evidence type="ECO:0000256" key="1">
    <source>
        <dbReference type="ARBA" id="ARBA00006525"/>
    </source>
</evidence>
<comment type="caution">
    <text evidence="3">The sequence shown here is derived from an EMBL/GenBank/DDBJ whole genome shotgun (WGS) entry which is preliminary data.</text>
</comment>
<accession>A0A2H0UJF6</accession>
<sequence>MSNDLQQLSSADFPALINEIPDPPEKLFIRGTLPSDDLKWLSVVGSRKYTPYGKQVCEHLVQKLSGLPVVIVSGLAIGIDSIVHKTAIDAGLKTVAIPGSGLDEHVLYPRSNLSLSRAIVEAGGALISEFEPDFKATPWSFPQRNRIMAGISHATLLIESAPQSGTLITARLTTEYNRELLVVPHSIFNETSRGNHQFLKLGATPVTEPEDILQALGIDIKEKDPIENINISGLERVILSHLETPMPRDNLIEILEIPAQEANILLSKMELQGLITEEFGIIHKK</sequence>
<name>A0A2H0UJF6_9BACT</name>
<dbReference type="Gene3D" id="3.40.50.450">
    <property type="match status" value="1"/>
</dbReference>
<comment type="similarity">
    <text evidence="1">Belongs to the DprA/Smf family.</text>
</comment>
<evidence type="ECO:0000313" key="4">
    <source>
        <dbReference type="Proteomes" id="UP000230706"/>
    </source>
</evidence>
<evidence type="ECO:0000313" key="3">
    <source>
        <dbReference type="EMBL" id="PIR86529.1"/>
    </source>
</evidence>
<dbReference type="PANTHER" id="PTHR43022">
    <property type="entry name" value="PROTEIN SMF"/>
    <property type="match status" value="1"/>
</dbReference>
<organism evidence="3 4">
    <name type="scientific">Candidatus Kaiserbacteria bacterium CG10_big_fil_rev_8_21_14_0_10_43_70</name>
    <dbReference type="NCBI Taxonomy" id="1974605"/>
    <lineage>
        <taxon>Bacteria</taxon>
        <taxon>Candidatus Kaiseribacteriota</taxon>
    </lineage>
</organism>
<dbReference type="SUPFAM" id="SSF102405">
    <property type="entry name" value="MCP/YpsA-like"/>
    <property type="match status" value="1"/>
</dbReference>
<reference evidence="4" key="1">
    <citation type="submission" date="2017-09" db="EMBL/GenBank/DDBJ databases">
        <title>Depth-based differentiation of microbial function through sediment-hosted aquifers and enrichment of novel symbionts in the deep terrestrial subsurface.</title>
        <authorList>
            <person name="Probst A.J."/>
            <person name="Ladd B."/>
            <person name="Jarett J.K."/>
            <person name="Geller-Mcgrath D.E."/>
            <person name="Sieber C.M.K."/>
            <person name="Emerson J.B."/>
            <person name="Anantharaman K."/>
            <person name="Thomas B.C."/>
            <person name="Malmstrom R."/>
            <person name="Stieglmeier M."/>
            <person name="Klingl A."/>
            <person name="Woyke T."/>
            <person name="Ryan C.M."/>
            <person name="Banfield J.F."/>
        </authorList>
    </citation>
    <scope>NUCLEOTIDE SEQUENCE [LARGE SCALE GENOMIC DNA]</scope>
</reference>
<dbReference type="Pfam" id="PF02481">
    <property type="entry name" value="DNA_processg_A"/>
    <property type="match status" value="1"/>
</dbReference>
<dbReference type="EMBL" id="PFBF01000005">
    <property type="protein sequence ID" value="PIR86529.1"/>
    <property type="molecule type" value="Genomic_DNA"/>
</dbReference>
<dbReference type="PANTHER" id="PTHR43022:SF1">
    <property type="entry name" value="PROTEIN SMF"/>
    <property type="match status" value="1"/>
</dbReference>
<feature type="domain" description="Smf/DprA SLOG" evidence="2">
    <location>
        <begin position="9"/>
        <end position="216"/>
    </location>
</feature>
<dbReference type="Proteomes" id="UP000230706">
    <property type="component" value="Unassembled WGS sequence"/>
</dbReference>
<dbReference type="InterPro" id="IPR057666">
    <property type="entry name" value="DrpA_SLOG"/>
</dbReference>
<protein>
    <submittedName>
        <fullName evidence="3">DNA-protecting protein DprA</fullName>
    </submittedName>
</protein>
<gene>
    <name evidence="3" type="primary">dprA</name>
    <name evidence="3" type="ORF">COU13_00445</name>
</gene>